<keyword evidence="2" id="KW-1185">Reference proteome</keyword>
<dbReference type="RefSeq" id="WP_274258354.1">
    <property type="nucleotide sequence ID" value="NZ_CP117884.1"/>
</dbReference>
<reference evidence="1 2" key="1">
    <citation type="submission" date="2023-02" db="EMBL/GenBank/DDBJ databases">
        <title>Genome sequence of Lacticaseibacillus sp. KACC 23028.</title>
        <authorList>
            <person name="Kim S."/>
            <person name="Heo J."/>
            <person name="Kwon S.-W."/>
        </authorList>
    </citation>
    <scope>NUCLEOTIDE SEQUENCE [LARGE SCALE GENOMIC DNA]</scope>
    <source>
        <strain evidence="1 2">KACC 23028</strain>
    </source>
</reference>
<evidence type="ECO:0000313" key="2">
    <source>
        <dbReference type="Proteomes" id="UP001220377"/>
    </source>
</evidence>
<protein>
    <submittedName>
        <fullName evidence="1">Uncharacterized protein</fullName>
    </submittedName>
</protein>
<dbReference type="Proteomes" id="UP001220377">
    <property type="component" value="Chromosome"/>
</dbReference>
<gene>
    <name evidence="1" type="ORF">PQ472_06170</name>
</gene>
<dbReference type="EMBL" id="CP117884">
    <property type="protein sequence ID" value="WDF81521.1"/>
    <property type="molecule type" value="Genomic_DNA"/>
</dbReference>
<name>A0ABY7WPC2_9LACO</name>
<sequence length="75" mass="8206">MSQSIATIMKTLKEANLTGQHVKLATADKQQCRGTITAVVPGTIQPFEDRSTVVVQTKKGIRRFQGYMITKVALA</sequence>
<accession>A0ABY7WPC2</accession>
<proteinExistence type="predicted"/>
<organism evidence="1 2">
    <name type="scientific">Lacticaseibacillus pabuli</name>
    <dbReference type="NCBI Taxonomy" id="3025672"/>
    <lineage>
        <taxon>Bacteria</taxon>
        <taxon>Bacillati</taxon>
        <taxon>Bacillota</taxon>
        <taxon>Bacilli</taxon>
        <taxon>Lactobacillales</taxon>
        <taxon>Lactobacillaceae</taxon>
        <taxon>Lacticaseibacillus</taxon>
    </lineage>
</organism>
<evidence type="ECO:0000313" key="1">
    <source>
        <dbReference type="EMBL" id="WDF81521.1"/>
    </source>
</evidence>